<dbReference type="InterPro" id="IPR000917">
    <property type="entry name" value="Sulfatase_N"/>
</dbReference>
<evidence type="ECO:0000313" key="14">
    <source>
        <dbReference type="Proteomes" id="UP000036923"/>
    </source>
</evidence>
<dbReference type="AlphaFoldDB" id="A0A0L6JX92"/>
<dbReference type="SUPFAM" id="SSF53649">
    <property type="entry name" value="Alkaline phosphatase-like"/>
    <property type="match status" value="1"/>
</dbReference>
<evidence type="ECO:0000256" key="1">
    <source>
        <dbReference type="ARBA" id="ARBA00004651"/>
    </source>
</evidence>
<evidence type="ECO:0000256" key="11">
    <source>
        <dbReference type="SAM" id="Phobius"/>
    </source>
</evidence>
<dbReference type="OrthoDB" id="5901192at2"/>
<dbReference type="InterPro" id="IPR050448">
    <property type="entry name" value="OpgB/LTA_synthase_biosynth"/>
</dbReference>
<evidence type="ECO:0000256" key="5">
    <source>
        <dbReference type="ARBA" id="ARBA00022692"/>
    </source>
</evidence>
<dbReference type="InterPro" id="IPR017850">
    <property type="entry name" value="Alkaline_phosphatase_core_sf"/>
</dbReference>
<protein>
    <submittedName>
        <fullName evidence="13">Sulfatase</fullName>
    </submittedName>
</protein>
<feature type="transmembrane region" description="Helical" evidence="11">
    <location>
        <begin position="140"/>
        <end position="164"/>
    </location>
</feature>
<name>A0A0L6JX92_9FIRM</name>
<dbReference type="PANTHER" id="PTHR47371">
    <property type="entry name" value="LIPOTEICHOIC ACID SYNTHASE"/>
    <property type="match status" value="1"/>
</dbReference>
<comment type="pathway">
    <text evidence="2">Cell wall biogenesis; lipoteichoic acid biosynthesis.</text>
</comment>
<dbReference type="InterPro" id="IPR012160">
    <property type="entry name" value="LtaS-like"/>
</dbReference>
<evidence type="ECO:0000259" key="12">
    <source>
        <dbReference type="Pfam" id="PF00884"/>
    </source>
</evidence>
<organism evidence="13 14">
    <name type="scientific">Pseudobacteroides cellulosolvens ATCC 35603 = DSM 2933</name>
    <dbReference type="NCBI Taxonomy" id="398512"/>
    <lineage>
        <taxon>Bacteria</taxon>
        <taxon>Bacillati</taxon>
        <taxon>Bacillota</taxon>
        <taxon>Clostridia</taxon>
        <taxon>Eubacteriales</taxon>
        <taxon>Oscillospiraceae</taxon>
        <taxon>Pseudobacteroides</taxon>
    </lineage>
</organism>
<keyword evidence="9" id="KW-0479">Metal-binding</keyword>
<proteinExistence type="inferred from homology"/>
<feature type="binding site" evidence="10">
    <location>
        <position position="499"/>
    </location>
    <ligand>
        <name>Mn(2+)</name>
        <dbReference type="ChEBI" id="CHEBI:29035"/>
    </ligand>
</feature>
<dbReference type="EMBL" id="LGTC01000001">
    <property type="protein sequence ID" value="KNY30359.1"/>
    <property type="molecule type" value="Genomic_DNA"/>
</dbReference>
<feature type="transmembrane region" description="Helical" evidence="11">
    <location>
        <begin position="176"/>
        <end position="194"/>
    </location>
</feature>
<comment type="similarity">
    <text evidence="3">Belongs to the LTA synthase family.</text>
</comment>
<keyword evidence="5 11" id="KW-0812">Transmembrane</keyword>
<feature type="binding site" evidence="10">
    <location>
        <position position="498"/>
    </location>
    <ligand>
        <name>Mn(2+)</name>
        <dbReference type="ChEBI" id="CHEBI:29035"/>
    </ligand>
</feature>
<reference evidence="14" key="1">
    <citation type="submission" date="2015-07" db="EMBL/GenBank/DDBJ databases">
        <title>Near-Complete Genome Sequence of the Cellulolytic Bacterium Bacteroides (Pseudobacteroides) cellulosolvens ATCC 35603.</title>
        <authorList>
            <person name="Dassa B."/>
            <person name="Utturkar S.M."/>
            <person name="Klingeman D.M."/>
            <person name="Hurt R.A."/>
            <person name="Keller M."/>
            <person name="Xu J."/>
            <person name="Reddy Y.H.K."/>
            <person name="Borovok I."/>
            <person name="Grinberg I.R."/>
            <person name="Lamed R."/>
            <person name="Zhivin O."/>
            <person name="Bayer E.A."/>
            <person name="Brown S.D."/>
        </authorList>
    </citation>
    <scope>NUCLEOTIDE SEQUENCE [LARGE SCALE GENOMIC DNA]</scope>
    <source>
        <strain evidence="14">DSM 2933</strain>
    </source>
</reference>
<dbReference type="GO" id="GO:0046872">
    <property type="term" value="F:metal ion binding"/>
    <property type="evidence" value="ECO:0007669"/>
    <property type="project" value="UniProtKB-KW"/>
</dbReference>
<dbReference type="eggNOG" id="COG1368">
    <property type="taxonomic scope" value="Bacteria"/>
</dbReference>
<evidence type="ECO:0000256" key="9">
    <source>
        <dbReference type="PIRSR" id="PIRSR005091-2"/>
    </source>
</evidence>
<keyword evidence="7 11" id="KW-0472">Membrane</keyword>
<dbReference type="PATRIC" id="fig|398512.5.peg.5914"/>
<dbReference type="Pfam" id="PF00884">
    <property type="entry name" value="Sulfatase"/>
    <property type="match status" value="1"/>
</dbReference>
<evidence type="ECO:0000256" key="2">
    <source>
        <dbReference type="ARBA" id="ARBA00004936"/>
    </source>
</evidence>
<dbReference type="PANTHER" id="PTHR47371:SF3">
    <property type="entry name" value="PHOSPHOGLYCEROL TRANSFERASE I"/>
    <property type="match status" value="1"/>
</dbReference>
<gene>
    <name evidence="13" type="ORF">Bccel_5639</name>
</gene>
<comment type="subcellular location">
    <subcellularLocation>
        <location evidence="1">Cell membrane</location>
        <topology evidence="1">Multi-pass membrane protein</topology>
    </subcellularLocation>
</comment>
<feature type="domain" description="Sulfatase N-terminal" evidence="12">
    <location>
        <begin position="275"/>
        <end position="560"/>
    </location>
</feature>
<evidence type="ECO:0000256" key="7">
    <source>
        <dbReference type="ARBA" id="ARBA00023136"/>
    </source>
</evidence>
<dbReference type="PIRSF" id="PIRSF005091">
    <property type="entry name" value="Mmb_sulf_HI1246"/>
    <property type="match status" value="1"/>
</dbReference>
<comment type="caution">
    <text evidence="13">The sequence shown here is derived from an EMBL/GenBank/DDBJ whole genome shotgun (WGS) entry which is preliminary data.</text>
</comment>
<keyword evidence="14" id="KW-1185">Reference proteome</keyword>
<dbReference type="GO" id="GO:0005886">
    <property type="term" value="C:plasma membrane"/>
    <property type="evidence" value="ECO:0007669"/>
    <property type="project" value="UniProtKB-SubCell"/>
</dbReference>
<feature type="transmembrane region" description="Helical" evidence="11">
    <location>
        <begin position="21"/>
        <end position="47"/>
    </location>
</feature>
<dbReference type="Gene3D" id="3.40.720.10">
    <property type="entry name" value="Alkaline Phosphatase, subunit A"/>
    <property type="match status" value="1"/>
</dbReference>
<dbReference type="STRING" id="398512.Bccel_5639"/>
<feature type="active site" evidence="8">
    <location>
        <position position="325"/>
    </location>
</feature>
<feature type="binding site" evidence="10">
    <location>
        <position position="283"/>
    </location>
    <ligand>
        <name>Mn(2+)</name>
        <dbReference type="ChEBI" id="CHEBI:29035"/>
    </ligand>
</feature>
<keyword evidence="4" id="KW-1003">Cell membrane</keyword>
<evidence type="ECO:0000256" key="3">
    <source>
        <dbReference type="ARBA" id="ARBA00009983"/>
    </source>
</evidence>
<evidence type="ECO:0000256" key="8">
    <source>
        <dbReference type="PIRSR" id="PIRSR005091-1"/>
    </source>
</evidence>
<dbReference type="CDD" id="cd16015">
    <property type="entry name" value="LTA_synthase"/>
    <property type="match status" value="1"/>
</dbReference>
<evidence type="ECO:0000256" key="4">
    <source>
        <dbReference type="ARBA" id="ARBA00022475"/>
    </source>
</evidence>
<feature type="transmembrane region" description="Helical" evidence="11">
    <location>
        <begin position="94"/>
        <end position="116"/>
    </location>
</feature>
<dbReference type="Proteomes" id="UP000036923">
    <property type="component" value="Unassembled WGS sequence"/>
</dbReference>
<sequence>MRNMRNMVICIWKFIKRISKWCADFTIKEICFLYTFLAIAFKSVVFLGYVKGPNFSEVNIIKGLSTIYYPLYFIFFILIILVGCFLLKGIGRGIYLFVTNLLITVLFIVDILYFRAFEKFVTPHMLKEIGNLDNLSDSVISFFSAGDILLIIDIPIMLFVMIWLHKKLFTSRAKPVVFSVLFLISAGYLLHIPFKTQVLGIKDKYAFIFDVTWRPDLTFKRLSPIGYHINDLIVYYNDCKTVKLSQAEVKEIKDWYNAKNENLPDNKYKGMFKGKNLIYIQVESLENFVLNRKVYGQEITPNLNKLLKNSIFFNHVEEQVNMGTSSDADFMVNTSIYPVRRGSTFFRYPDNYYNSLPLQLEKTGYSTTAIHPDKGSYWNWMKALKSIGFQKCIDSSQFVMDEIIGLGLSDGSFFKQVKPIILKQKQPFYTFMVTLSSHGPFNIPQKYKSMTIPEDVDKTRMGGYFQSVHYTDKQIGNFIDELDRAGMLENTVIALGGDHCGVHKFYRYDIVSMKNKEDWWMENYNYIPFMVYSKGSKEEIVSVRGGQIDIMPTLLSLMGVDEKEYSNSAMGRNLLNTNKNFVILANGSRVGSIDTDQKQKENEIKGLEIADIIIKSNYFKEYKE</sequence>
<dbReference type="Gene3D" id="3.30.1120.170">
    <property type="match status" value="1"/>
</dbReference>
<keyword evidence="9" id="KW-0464">Manganese</keyword>
<evidence type="ECO:0000313" key="13">
    <source>
        <dbReference type="EMBL" id="KNY30359.1"/>
    </source>
</evidence>
<accession>A0A0L6JX92</accession>
<evidence type="ECO:0000256" key="6">
    <source>
        <dbReference type="ARBA" id="ARBA00022989"/>
    </source>
</evidence>
<feature type="binding site" evidence="9">
    <location>
        <position position="438"/>
    </location>
    <ligand>
        <name>substrate</name>
    </ligand>
</feature>
<evidence type="ECO:0000256" key="10">
    <source>
        <dbReference type="PIRSR" id="PIRSR005091-3"/>
    </source>
</evidence>
<feature type="transmembrane region" description="Helical" evidence="11">
    <location>
        <begin position="67"/>
        <end position="87"/>
    </location>
</feature>
<keyword evidence="6 11" id="KW-1133">Transmembrane helix</keyword>